<dbReference type="Proteomes" id="UP000510886">
    <property type="component" value="Chromosome"/>
</dbReference>
<protein>
    <submittedName>
        <fullName evidence="2">DUF4811 domain-containing protein</fullName>
    </submittedName>
</protein>
<keyword evidence="1" id="KW-0812">Transmembrane</keyword>
<organism evidence="2 3">
    <name type="scientific">Ligilactobacillus saerimneri</name>
    <dbReference type="NCBI Taxonomy" id="228229"/>
    <lineage>
        <taxon>Bacteria</taxon>
        <taxon>Bacillati</taxon>
        <taxon>Bacillota</taxon>
        <taxon>Bacilli</taxon>
        <taxon>Lactobacillales</taxon>
        <taxon>Lactobacillaceae</taxon>
        <taxon>Ligilactobacillus</taxon>
    </lineage>
</organism>
<accession>A0A7H9EI41</accession>
<reference evidence="2 3" key="1">
    <citation type="submission" date="2020-01" db="EMBL/GenBank/DDBJ databases">
        <title>Complete and circular genome sequences of six lactobacillus isolates from horses.</title>
        <authorList>
            <person name="Hassan H.M."/>
        </authorList>
    </citation>
    <scope>NUCLEOTIDE SEQUENCE [LARGE SCALE GENOMIC DNA]</scope>
    <source>
        <strain evidence="2 3">1A</strain>
    </source>
</reference>
<feature type="transmembrane region" description="Helical" evidence="1">
    <location>
        <begin position="26"/>
        <end position="44"/>
    </location>
</feature>
<dbReference type="Pfam" id="PF16069">
    <property type="entry name" value="DUF4811"/>
    <property type="match status" value="1"/>
</dbReference>
<gene>
    <name evidence="2" type="ORF">GTO87_00785</name>
</gene>
<keyword evidence="1" id="KW-1133">Transmembrane helix</keyword>
<dbReference type="RefSeq" id="WP_180849136.1">
    <property type="nucleotide sequence ID" value="NZ_CP047418.1"/>
</dbReference>
<proteinExistence type="predicted"/>
<evidence type="ECO:0000313" key="2">
    <source>
        <dbReference type="EMBL" id="QLL77294.1"/>
    </source>
</evidence>
<dbReference type="EMBL" id="CP047418">
    <property type="protein sequence ID" value="QLL77294.1"/>
    <property type="molecule type" value="Genomic_DNA"/>
</dbReference>
<evidence type="ECO:0000256" key="1">
    <source>
        <dbReference type="SAM" id="Phobius"/>
    </source>
</evidence>
<dbReference type="InterPro" id="IPR032083">
    <property type="entry name" value="DUF4811"/>
</dbReference>
<evidence type="ECO:0000313" key="3">
    <source>
        <dbReference type="Proteomes" id="UP000510886"/>
    </source>
</evidence>
<dbReference type="KEGG" id="lsw:GTO87_00785"/>
<name>A0A7H9EI41_9LACO</name>
<keyword evidence="1" id="KW-0472">Membrane</keyword>
<sequence length="236" mass="26227">MLIAILIISVILFAFFNILPVIKGHQVVAGFFLLVAILSGLAIVGKDNYHFGTKVQTTSQTTPLVSSGDKKINVLLYQPLGNGQEKIYLYKTDDKQKAPKPIKTDHLKTQVKWTNGSSKMVVKEERYVSSSNLSRTLLGNIKPKDNLKRRTYTFYINKNWSVLSVAQAKQLAKALKSPQVQAQLKAKIQQQAQKAVMEAIMKKPNMSATERAEVTQAAVAQAQKTAIQSLLQNKTK</sequence>
<dbReference type="AlphaFoldDB" id="A0A7H9EI41"/>